<evidence type="ECO:0000256" key="1">
    <source>
        <dbReference type="SAM" id="MobiDB-lite"/>
    </source>
</evidence>
<dbReference type="EMBL" id="JBEWTB010000001">
    <property type="protein sequence ID" value="MET4754913.1"/>
    <property type="molecule type" value="Genomic_DNA"/>
</dbReference>
<reference evidence="2 3" key="1">
    <citation type="submission" date="2024-06" db="EMBL/GenBank/DDBJ databases">
        <title>Genomic Encyclopedia of Type Strains, Phase V (KMG-V): Genome sequencing to study the core and pangenomes of soil and plant-associated prokaryotes.</title>
        <authorList>
            <person name="Whitman W."/>
        </authorList>
    </citation>
    <scope>NUCLEOTIDE SEQUENCE [LARGE SCALE GENOMIC DNA]</scope>
    <source>
        <strain evidence="2 3">NE40</strain>
    </source>
</reference>
<accession>A0ABV2SAX7</accession>
<sequence>MSNLIIPNQPPEETSQDFFALRDEAVATLQQLAGDTWTDHNLHDPGITLLEALCFVMTDLGYRLDFPVEDLVAKASGEEPDAFPQPRDMLPCQPVTESDYRRLILDIPGVRNALVAQSAPGLWAIQVIPDANLDQSGSYALAEQVREVFLTCRNLGEDLDQLSVTDTYDTVLQMHLDLEDSADPVETLAQIYSELANLIAPQVRFHDLDTLERAGHHRETLQTGPWLNRGYLPDSELERPALVERVFVSDLMTRVLNHPGVRELNALQIATIDTETSPPDVGNFESWVYTPEESEGEKEAPVLNIEHTLDYLTASKNGIPINIPRDRLMARYHALRFQQDSPGREPPWQNPGRYRHPGEYLSLQQELPSMYGVGTLGLAPGESAQRVSEVRQLQGFLLLFDQVLGNQFAQMEQARVLLGQPGQDWLEPLGELLENMLNSASLSEAQFSLFWQTLELIPHSHVAQPVDTIDPLTGRGRQLQELPALLGEHQNDYQSPPLQALTEAPFSREQLQRLIRAGNHLLARSHEQLPDAAQLRYEEIFRHYAPDLLRNRHALPGLDADELTQRMALLKEAVDRALFLRDVVIGSERARGIHYTHRSIWGSGNLSGLKQRLYRRLGLATLASTVLSTSNTEGFHLVEDTLLRHGISDNTNPLSVNTVYLVVPVWPSRLADDDFRQLFRQTIEQELPVHLHPHWLWLDRKAMADFEKVYNAWRNAMTRLPGAYSPEPDEEKQYRTELAQTLSASLRTFILSDGSADISQWSLDPVAINADEARIGQWAIGYEPVEPLRYNPDSDDPDHGLIGKTRVSSGDNPLVVQIGPAHSTRDA</sequence>
<evidence type="ECO:0000313" key="3">
    <source>
        <dbReference type="Proteomes" id="UP001549366"/>
    </source>
</evidence>
<proteinExistence type="predicted"/>
<dbReference type="RefSeq" id="WP_354011508.1">
    <property type="nucleotide sequence ID" value="NZ_JBEWTA010000003.1"/>
</dbReference>
<keyword evidence="3" id="KW-1185">Reference proteome</keyword>
<organism evidence="2 3">
    <name type="scientific">Endozoicomonas lisbonensis</name>
    <dbReference type="NCBI Taxonomy" id="3120522"/>
    <lineage>
        <taxon>Bacteria</taxon>
        <taxon>Pseudomonadati</taxon>
        <taxon>Pseudomonadota</taxon>
        <taxon>Gammaproteobacteria</taxon>
        <taxon>Oceanospirillales</taxon>
        <taxon>Endozoicomonadaceae</taxon>
        <taxon>Endozoicomonas</taxon>
    </lineage>
</organism>
<evidence type="ECO:0000313" key="2">
    <source>
        <dbReference type="EMBL" id="MET4754913.1"/>
    </source>
</evidence>
<feature type="region of interest" description="Disordered" evidence="1">
    <location>
        <begin position="793"/>
        <end position="827"/>
    </location>
</feature>
<name>A0ABV2SAX7_9GAMM</name>
<dbReference type="Proteomes" id="UP001549366">
    <property type="component" value="Unassembled WGS sequence"/>
</dbReference>
<gene>
    <name evidence="2" type="ORF">V5J35_000105</name>
</gene>
<protein>
    <submittedName>
        <fullName evidence="2">Uncharacterized protein</fullName>
    </submittedName>
</protein>
<comment type="caution">
    <text evidence="2">The sequence shown here is derived from an EMBL/GenBank/DDBJ whole genome shotgun (WGS) entry which is preliminary data.</text>
</comment>